<dbReference type="Proteomes" id="UP001596283">
    <property type="component" value="Unassembled WGS sequence"/>
</dbReference>
<reference evidence="2" key="1">
    <citation type="journal article" date="2019" name="Int. J. Syst. Evol. Microbiol.">
        <title>The Global Catalogue of Microorganisms (GCM) 10K type strain sequencing project: providing services to taxonomists for standard genome sequencing and annotation.</title>
        <authorList>
            <consortium name="The Broad Institute Genomics Platform"/>
            <consortium name="The Broad Institute Genome Sequencing Center for Infectious Disease"/>
            <person name="Wu L."/>
            <person name="Ma J."/>
        </authorList>
    </citation>
    <scope>NUCLEOTIDE SEQUENCE [LARGE SCALE GENOMIC DNA]</scope>
    <source>
        <strain evidence="2">CCM 8908</strain>
    </source>
</reference>
<organism evidence="1 2">
    <name type="scientific">Levilactobacillus fujinensis</name>
    <dbReference type="NCBI Taxonomy" id="2486024"/>
    <lineage>
        <taxon>Bacteria</taxon>
        <taxon>Bacillati</taxon>
        <taxon>Bacillota</taxon>
        <taxon>Bacilli</taxon>
        <taxon>Lactobacillales</taxon>
        <taxon>Lactobacillaceae</taxon>
        <taxon>Levilactobacillus</taxon>
    </lineage>
</organism>
<gene>
    <name evidence="1" type="ORF">ACFP1C_00625</name>
</gene>
<proteinExistence type="predicted"/>
<keyword evidence="2" id="KW-1185">Reference proteome</keyword>
<accession>A0ABW1TBR5</accession>
<sequence length="242" mass="27155">MRWQNWLKISIIAIILGASGIFSSITASAKVKRTADVPDSARLTTQAAHYGYTFRGLKAQVNGQVGLQLSQRRSGVQFIYFLVKEGTTGAVASELTVKQGKKQLYQEILLWRPASGADEETGTLKTPQHTKWGVVWTELSPSNMGYYRHASASQLRQDYRATAGNAALVGQAIFQDAQLNENIKQAKQAHRQLFVFDKATTKSISQMTKSFDYLKKHRFDSTYAMNVYLKNKQRLNGLKIIM</sequence>
<evidence type="ECO:0000313" key="2">
    <source>
        <dbReference type="Proteomes" id="UP001596283"/>
    </source>
</evidence>
<evidence type="ECO:0000313" key="1">
    <source>
        <dbReference type="EMBL" id="MFC6259442.1"/>
    </source>
</evidence>
<comment type="caution">
    <text evidence="1">The sequence shown here is derived from an EMBL/GenBank/DDBJ whole genome shotgun (WGS) entry which is preliminary data.</text>
</comment>
<dbReference type="EMBL" id="JBHSSI010000004">
    <property type="protein sequence ID" value="MFC6259442.1"/>
    <property type="molecule type" value="Genomic_DNA"/>
</dbReference>
<dbReference type="RefSeq" id="WP_125686762.1">
    <property type="nucleotide sequence ID" value="NZ_JBHSSI010000004.1"/>
</dbReference>
<protein>
    <submittedName>
        <fullName evidence="1">Uncharacterized protein</fullName>
    </submittedName>
</protein>
<name>A0ABW1TBR5_9LACO</name>